<comment type="caution">
    <text evidence="1">The sequence shown here is derived from an EMBL/GenBank/DDBJ whole genome shotgun (WGS) entry which is preliminary data.</text>
</comment>
<protein>
    <submittedName>
        <fullName evidence="1">Uncharacterized protein</fullName>
    </submittedName>
</protein>
<gene>
    <name evidence="1" type="ORF">ACFQ38_16010</name>
</gene>
<name>A0ABW3U0G8_9BACL</name>
<evidence type="ECO:0000313" key="1">
    <source>
        <dbReference type="EMBL" id="MFD1206601.1"/>
    </source>
</evidence>
<accession>A0ABW3U0G8</accession>
<organism evidence="1 2">
    <name type="scientific">Sporosarcina contaminans</name>
    <dbReference type="NCBI Taxonomy" id="633403"/>
    <lineage>
        <taxon>Bacteria</taxon>
        <taxon>Bacillati</taxon>
        <taxon>Bacillota</taxon>
        <taxon>Bacilli</taxon>
        <taxon>Bacillales</taxon>
        <taxon>Caryophanaceae</taxon>
        <taxon>Sporosarcina</taxon>
    </lineage>
</organism>
<dbReference type="Proteomes" id="UP001597231">
    <property type="component" value="Unassembled WGS sequence"/>
</dbReference>
<dbReference type="RefSeq" id="WP_381482149.1">
    <property type="nucleotide sequence ID" value="NZ_JBHTLT010000126.1"/>
</dbReference>
<reference evidence="2" key="1">
    <citation type="journal article" date="2019" name="Int. J. Syst. Evol. Microbiol.">
        <title>The Global Catalogue of Microorganisms (GCM) 10K type strain sequencing project: providing services to taxonomists for standard genome sequencing and annotation.</title>
        <authorList>
            <consortium name="The Broad Institute Genomics Platform"/>
            <consortium name="The Broad Institute Genome Sequencing Center for Infectious Disease"/>
            <person name="Wu L."/>
            <person name="Ma J."/>
        </authorList>
    </citation>
    <scope>NUCLEOTIDE SEQUENCE [LARGE SCALE GENOMIC DNA]</scope>
    <source>
        <strain evidence="2">CCUG 53915</strain>
    </source>
</reference>
<sequence>MEIAIQPAEQQIMKWVDTYIPERDLFFLAENDLPFYQDYLSGILLFPSKEFFNHSSYSNIEMVNSYMYWTISKDAQFVIVAPPSWIESLPSVKKEMLFKRQHELGRGLLCSLSMVSDKNSIPQDYIVEVNDEQIVALQKAMWTNLPYSTKEEIVCKTAREYDEWTAEQAPANLPSHLVAYANSFATLHGANCLAAVLYAISSEPARDEWIIKEWVHDQTFALTLQQADYNMTDSPFQETDVIVWIDEQDIIQHAAYCIDGKHFFNKNGQTCFNPWKIVDWANLSNEWNRFTHRIYRKEQKTSVKYQHYSVSGNNI</sequence>
<evidence type="ECO:0000313" key="2">
    <source>
        <dbReference type="Proteomes" id="UP001597231"/>
    </source>
</evidence>
<proteinExistence type="predicted"/>
<keyword evidence="2" id="KW-1185">Reference proteome</keyword>
<dbReference type="EMBL" id="JBHTLT010000126">
    <property type="protein sequence ID" value="MFD1206601.1"/>
    <property type="molecule type" value="Genomic_DNA"/>
</dbReference>